<organism evidence="4 5">
    <name type="scientific">Polyangium fumosum</name>
    <dbReference type="NCBI Taxonomy" id="889272"/>
    <lineage>
        <taxon>Bacteria</taxon>
        <taxon>Pseudomonadati</taxon>
        <taxon>Myxococcota</taxon>
        <taxon>Polyangia</taxon>
        <taxon>Polyangiales</taxon>
        <taxon>Polyangiaceae</taxon>
        <taxon>Polyangium</taxon>
    </lineage>
</organism>
<dbReference type="SUPFAM" id="SSF52540">
    <property type="entry name" value="P-loop containing nucleoside triphosphate hydrolases"/>
    <property type="match status" value="1"/>
</dbReference>
<evidence type="ECO:0000256" key="1">
    <source>
        <dbReference type="ARBA" id="ARBA00022741"/>
    </source>
</evidence>
<sequence>MVAPSAGRVRGARVAAGRTRREVMIVEETIEKMTKLKLPHMAAAFRELLDKAAGSALSVEECVGLMIDREWTARENSRISRRIKDAKLGMQACMEEVWCEPSRGVDRAVVRSLSTCHWVSAKQNIILIGLTGTGKSYLGAAFAEAACRRGYRALRVRAPRLLDELAIARANGSYAATLSRLAKLDVLVLDDLFIAPLTSMEQRDLLEVLDDRYDRCSTVVTSQVPTKTWHEMQNDPTLADAICDRLVHNAHVLSLKGGSIRKRKGLEGKSKEERTEGNEG</sequence>
<dbReference type="EMBL" id="SSMQ01000123">
    <property type="protein sequence ID" value="TKC93344.1"/>
    <property type="molecule type" value="Genomic_DNA"/>
</dbReference>
<dbReference type="CDD" id="cd00009">
    <property type="entry name" value="AAA"/>
    <property type="match status" value="1"/>
</dbReference>
<dbReference type="PANTHER" id="PTHR30050:SF4">
    <property type="entry name" value="ATP-BINDING PROTEIN RV3427C IN INSERTION SEQUENCE-RELATED"/>
    <property type="match status" value="1"/>
</dbReference>
<evidence type="ECO:0000313" key="4">
    <source>
        <dbReference type="EMBL" id="TKC93344.1"/>
    </source>
</evidence>
<dbReference type="AlphaFoldDB" id="A0A4U1IHP4"/>
<dbReference type="Proteomes" id="UP000309215">
    <property type="component" value="Unassembled WGS sequence"/>
</dbReference>
<protein>
    <submittedName>
        <fullName evidence="4">AAA family ATPase</fullName>
    </submittedName>
</protein>
<evidence type="ECO:0000256" key="2">
    <source>
        <dbReference type="ARBA" id="ARBA00022840"/>
    </source>
</evidence>
<feature type="domain" description="IstB-like ATP-binding" evidence="3">
    <location>
        <begin position="33"/>
        <end position="265"/>
    </location>
</feature>
<gene>
    <name evidence="4" type="ORF">E8A74_49605</name>
</gene>
<dbReference type="Gene3D" id="3.40.50.300">
    <property type="entry name" value="P-loop containing nucleotide triphosphate hydrolases"/>
    <property type="match status" value="1"/>
</dbReference>
<dbReference type="InterPro" id="IPR028350">
    <property type="entry name" value="DNAC/IstB-like"/>
</dbReference>
<keyword evidence="1" id="KW-0547">Nucleotide-binding</keyword>
<evidence type="ECO:0000313" key="5">
    <source>
        <dbReference type="Proteomes" id="UP000309215"/>
    </source>
</evidence>
<comment type="caution">
    <text evidence="4">The sequence shown here is derived from an EMBL/GenBank/DDBJ whole genome shotgun (WGS) entry which is preliminary data.</text>
</comment>
<accession>A0A4U1IHP4</accession>
<dbReference type="InterPro" id="IPR027417">
    <property type="entry name" value="P-loop_NTPase"/>
</dbReference>
<dbReference type="InterPro" id="IPR002611">
    <property type="entry name" value="IstB_ATP-bd"/>
</dbReference>
<evidence type="ECO:0000259" key="3">
    <source>
        <dbReference type="Pfam" id="PF01695"/>
    </source>
</evidence>
<dbReference type="PIRSF" id="PIRSF003073">
    <property type="entry name" value="DNAC_TnpB_IstB"/>
    <property type="match status" value="1"/>
</dbReference>
<dbReference type="GO" id="GO:0006260">
    <property type="term" value="P:DNA replication"/>
    <property type="evidence" value="ECO:0007669"/>
    <property type="project" value="TreeGrafter"/>
</dbReference>
<proteinExistence type="predicted"/>
<keyword evidence="5" id="KW-1185">Reference proteome</keyword>
<name>A0A4U1IHP4_9BACT</name>
<reference evidence="4 5" key="1">
    <citation type="submission" date="2019-04" db="EMBL/GenBank/DDBJ databases">
        <authorList>
            <person name="Li Y."/>
            <person name="Wang J."/>
        </authorList>
    </citation>
    <scope>NUCLEOTIDE SEQUENCE [LARGE SCALE GENOMIC DNA]</scope>
    <source>
        <strain evidence="4 5">DSM 14668</strain>
    </source>
</reference>
<dbReference type="InterPro" id="IPR047661">
    <property type="entry name" value="IstB"/>
</dbReference>
<dbReference type="Pfam" id="PF01695">
    <property type="entry name" value="IstB_IS21"/>
    <property type="match status" value="1"/>
</dbReference>
<dbReference type="GO" id="GO:0005524">
    <property type="term" value="F:ATP binding"/>
    <property type="evidence" value="ECO:0007669"/>
    <property type="project" value="UniProtKB-KW"/>
</dbReference>
<keyword evidence="2" id="KW-0067">ATP-binding</keyword>
<dbReference type="OrthoDB" id="8150723at2"/>
<dbReference type="PANTHER" id="PTHR30050">
    <property type="entry name" value="CHROMOSOMAL REPLICATION INITIATOR PROTEIN DNAA"/>
    <property type="match status" value="1"/>
</dbReference>
<dbReference type="NCBIfam" id="NF038214">
    <property type="entry name" value="IS21_help_AAA"/>
    <property type="match status" value="1"/>
</dbReference>